<evidence type="ECO:0000313" key="2">
    <source>
        <dbReference type="Proteomes" id="UP001501576"/>
    </source>
</evidence>
<protein>
    <submittedName>
        <fullName evidence="1">Uncharacterized protein</fullName>
    </submittedName>
</protein>
<comment type="caution">
    <text evidence="1">The sequence shown here is derived from an EMBL/GenBank/DDBJ whole genome shotgun (WGS) entry which is preliminary data.</text>
</comment>
<reference evidence="1 2" key="1">
    <citation type="journal article" date="2019" name="Int. J. Syst. Evol. Microbiol.">
        <title>The Global Catalogue of Microorganisms (GCM) 10K type strain sequencing project: providing services to taxonomists for standard genome sequencing and annotation.</title>
        <authorList>
            <consortium name="The Broad Institute Genomics Platform"/>
            <consortium name="The Broad Institute Genome Sequencing Center for Infectious Disease"/>
            <person name="Wu L."/>
            <person name="Ma J."/>
        </authorList>
    </citation>
    <scope>NUCLEOTIDE SEQUENCE [LARGE SCALE GENOMIC DNA]</scope>
    <source>
        <strain evidence="1 2">JCM 5052</strain>
    </source>
</reference>
<accession>A0ABN1E3S1</accession>
<organism evidence="1 2">
    <name type="scientific">Streptomyces mordarskii</name>
    <dbReference type="NCBI Taxonomy" id="1226758"/>
    <lineage>
        <taxon>Bacteria</taxon>
        <taxon>Bacillati</taxon>
        <taxon>Actinomycetota</taxon>
        <taxon>Actinomycetes</taxon>
        <taxon>Kitasatosporales</taxon>
        <taxon>Streptomycetaceae</taxon>
        <taxon>Streptomyces</taxon>
    </lineage>
</organism>
<dbReference type="EMBL" id="BAAABZ010000072">
    <property type="protein sequence ID" value="GAA0557579.1"/>
    <property type="molecule type" value="Genomic_DNA"/>
</dbReference>
<keyword evidence="2" id="KW-1185">Reference proteome</keyword>
<name>A0ABN1E3S1_9ACTN</name>
<sequence>MLVPPGVTAVICTVPLPGGATAVPPKFTAMAVDSPVPLMVTVLPPASGRALVLNAGLKGAPME</sequence>
<dbReference type="Proteomes" id="UP001501576">
    <property type="component" value="Unassembled WGS sequence"/>
</dbReference>
<evidence type="ECO:0000313" key="1">
    <source>
        <dbReference type="EMBL" id="GAA0557579.1"/>
    </source>
</evidence>
<proteinExistence type="predicted"/>
<gene>
    <name evidence="1" type="ORF">GCM10010390_69820</name>
</gene>